<reference evidence="3" key="1">
    <citation type="submission" date="2017-01" db="EMBL/GenBank/DDBJ databases">
        <authorList>
            <person name="Varghese N."/>
            <person name="Submissions S."/>
        </authorList>
    </citation>
    <scope>NUCLEOTIDE SEQUENCE [LARGE SCALE GENOMIC DNA]</scope>
    <source>
        <strain evidence="3">DSM 24913</strain>
    </source>
</reference>
<dbReference type="EMBL" id="FTOH01000010">
    <property type="protein sequence ID" value="SIT12198.1"/>
    <property type="molecule type" value="Genomic_DNA"/>
</dbReference>
<dbReference type="InterPro" id="IPR029058">
    <property type="entry name" value="AB_hydrolase_fold"/>
</dbReference>
<protein>
    <submittedName>
        <fullName evidence="2">Predicted alpha/beta hydrolase</fullName>
    </submittedName>
</protein>
<dbReference type="InterPro" id="IPR022742">
    <property type="entry name" value="Hydrolase_4"/>
</dbReference>
<feature type="domain" description="Serine aminopeptidase S33" evidence="1">
    <location>
        <begin position="26"/>
        <end position="116"/>
    </location>
</feature>
<organism evidence="2 3">
    <name type="scientific">Thalassolituus maritimus</name>
    <dbReference type="NCBI Taxonomy" id="484498"/>
    <lineage>
        <taxon>Bacteria</taxon>
        <taxon>Pseudomonadati</taxon>
        <taxon>Pseudomonadota</taxon>
        <taxon>Gammaproteobacteria</taxon>
        <taxon>Oceanospirillales</taxon>
        <taxon>Oceanospirillaceae</taxon>
        <taxon>Thalassolituus</taxon>
    </lineage>
</organism>
<keyword evidence="2" id="KW-0378">Hydrolase</keyword>
<gene>
    <name evidence="2" type="ORF">SAMN05421686_110125</name>
</gene>
<dbReference type="PIRSF" id="PIRSF037442">
    <property type="entry name" value="UCP037442_abhydr"/>
    <property type="match status" value="1"/>
</dbReference>
<accession>A0A1N7PNN7</accession>
<dbReference type="OrthoDB" id="9785076at2"/>
<dbReference type="AlphaFoldDB" id="A0A1N7PNN7"/>
<evidence type="ECO:0000313" key="2">
    <source>
        <dbReference type="EMBL" id="SIT12198.1"/>
    </source>
</evidence>
<dbReference type="Proteomes" id="UP000185639">
    <property type="component" value="Unassembled WGS sequence"/>
</dbReference>
<dbReference type="Gene3D" id="3.40.50.1820">
    <property type="entry name" value="alpha/beta hydrolase"/>
    <property type="match status" value="1"/>
</dbReference>
<evidence type="ECO:0000313" key="3">
    <source>
        <dbReference type="Proteomes" id="UP000185639"/>
    </source>
</evidence>
<dbReference type="GO" id="GO:0016787">
    <property type="term" value="F:hydrolase activity"/>
    <property type="evidence" value="ECO:0007669"/>
    <property type="project" value="UniProtKB-KW"/>
</dbReference>
<dbReference type="STRING" id="484498.SAMN05421686_110125"/>
<name>A0A1N7PNN7_9GAMM</name>
<dbReference type="SUPFAM" id="SSF53474">
    <property type="entry name" value="alpha/beta-Hydrolases"/>
    <property type="match status" value="1"/>
</dbReference>
<sequence length="301" mass="34640">MALIEQTLQTTDPTRKLQIRLFNKHESKQVVVIAGAMGVPQTCYEKFALWLNEQGMSAITFDYYGMGASVDKPLKQIKTNMLQWGEYDCEAIIRFVRANYPDQTFYWVGHSVGGQLLGMTPSTNLIDKAITMASGSGYWRHNSPETKRFVWALWYGIAPLAVALKGYFPGDRLNMVGDLPANAMRQWWRWCKNKDYAVGYEGQWLRDQFASVSIPITSISFSDDEMMSARNIENLHSFFTSSERKMIRINPKDIGEKRIGHLNWFRDKFRDSLWESQILPQLKNNTITHKTQPASSQKICL</sequence>
<evidence type="ECO:0000259" key="1">
    <source>
        <dbReference type="Pfam" id="PF12146"/>
    </source>
</evidence>
<dbReference type="RefSeq" id="WP_076517447.1">
    <property type="nucleotide sequence ID" value="NZ_FTOH01000010.1"/>
</dbReference>
<proteinExistence type="predicted"/>
<keyword evidence="3" id="KW-1185">Reference proteome</keyword>
<dbReference type="Pfam" id="PF12146">
    <property type="entry name" value="Hydrolase_4"/>
    <property type="match status" value="1"/>
</dbReference>
<dbReference type="InterPro" id="IPR017208">
    <property type="entry name" value="UCP037442_abhydr"/>
</dbReference>